<dbReference type="PANTHER" id="PTHR43557">
    <property type="entry name" value="APOPTOSIS-INDUCING FACTOR 1"/>
    <property type="match status" value="1"/>
</dbReference>
<name>A0ABV3WWK7_9HYPH</name>
<accession>A0ABV3WWK7</accession>
<keyword evidence="2" id="KW-0285">Flavoprotein</keyword>
<dbReference type="SUPFAM" id="SSF51905">
    <property type="entry name" value="FAD/NAD(P)-binding domain"/>
    <property type="match status" value="1"/>
</dbReference>
<dbReference type="Pfam" id="PF14759">
    <property type="entry name" value="Reductase_C"/>
    <property type="match status" value="1"/>
</dbReference>
<dbReference type="PRINTS" id="PR00368">
    <property type="entry name" value="FADPNR"/>
</dbReference>
<evidence type="ECO:0000256" key="3">
    <source>
        <dbReference type="ARBA" id="ARBA00022827"/>
    </source>
</evidence>
<proteinExistence type="predicted"/>
<keyword evidence="8" id="KW-1185">Reference proteome</keyword>
<evidence type="ECO:0000256" key="4">
    <source>
        <dbReference type="ARBA" id="ARBA00023002"/>
    </source>
</evidence>
<dbReference type="PANTHER" id="PTHR43557:SF2">
    <property type="entry name" value="RIESKE DOMAIN-CONTAINING PROTEIN-RELATED"/>
    <property type="match status" value="1"/>
</dbReference>
<dbReference type="InterPro" id="IPR023753">
    <property type="entry name" value="FAD/NAD-binding_dom"/>
</dbReference>
<comment type="cofactor">
    <cofactor evidence="1">
        <name>FAD</name>
        <dbReference type="ChEBI" id="CHEBI:57692"/>
    </cofactor>
</comment>
<dbReference type="Proteomes" id="UP001559025">
    <property type="component" value="Unassembled WGS sequence"/>
</dbReference>
<organism evidence="7 8">
    <name type="scientific">Neoaquamicrobium sediminum</name>
    <dbReference type="NCBI Taxonomy" id="1849104"/>
    <lineage>
        <taxon>Bacteria</taxon>
        <taxon>Pseudomonadati</taxon>
        <taxon>Pseudomonadota</taxon>
        <taxon>Alphaproteobacteria</taxon>
        <taxon>Hyphomicrobiales</taxon>
        <taxon>Phyllobacteriaceae</taxon>
        <taxon>Neoaquamicrobium</taxon>
    </lineage>
</organism>
<evidence type="ECO:0000259" key="6">
    <source>
        <dbReference type="Pfam" id="PF14759"/>
    </source>
</evidence>
<evidence type="ECO:0000256" key="2">
    <source>
        <dbReference type="ARBA" id="ARBA00022630"/>
    </source>
</evidence>
<dbReference type="InterPro" id="IPR050446">
    <property type="entry name" value="FAD-oxidoreductase/Apoptosis"/>
</dbReference>
<dbReference type="Gene3D" id="3.30.390.30">
    <property type="match status" value="1"/>
</dbReference>
<dbReference type="PRINTS" id="PR00411">
    <property type="entry name" value="PNDRDTASEI"/>
</dbReference>
<protein>
    <submittedName>
        <fullName evidence="7">FAD-dependent oxidoreductase</fullName>
    </submittedName>
</protein>
<dbReference type="InterPro" id="IPR016156">
    <property type="entry name" value="FAD/NAD-linked_Rdtase_dimer_sf"/>
</dbReference>
<dbReference type="EMBL" id="JAZHFV010000006">
    <property type="protein sequence ID" value="MEX4009046.1"/>
    <property type="molecule type" value="Genomic_DNA"/>
</dbReference>
<dbReference type="InterPro" id="IPR028202">
    <property type="entry name" value="Reductase_C"/>
</dbReference>
<evidence type="ECO:0000313" key="7">
    <source>
        <dbReference type="EMBL" id="MEX4009046.1"/>
    </source>
</evidence>
<reference evidence="7 8" key="1">
    <citation type="submission" date="2024-01" db="EMBL/GenBank/DDBJ databases">
        <title>New evidence supports the origin of RcGTA from prophage.</title>
        <authorList>
            <person name="Xu Y."/>
            <person name="Liu B."/>
            <person name="Chen F."/>
        </authorList>
    </citation>
    <scope>NUCLEOTIDE SEQUENCE [LARGE SCALE GENOMIC DNA]</scope>
    <source>
        <strain evidence="7 8">CBW1107-2</strain>
    </source>
</reference>
<dbReference type="Pfam" id="PF07992">
    <property type="entry name" value="Pyr_redox_2"/>
    <property type="match status" value="1"/>
</dbReference>
<evidence type="ECO:0000313" key="8">
    <source>
        <dbReference type="Proteomes" id="UP001559025"/>
    </source>
</evidence>
<gene>
    <name evidence="7" type="ORF">V1479_17175</name>
</gene>
<keyword evidence="3" id="KW-0274">FAD</keyword>
<comment type="caution">
    <text evidence="7">The sequence shown here is derived from an EMBL/GenBank/DDBJ whole genome shotgun (WGS) entry which is preliminary data.</text>
</comment>
<dbReference type="SUPFAM" id="SSF55424">
    <property type="entry name" value="FAD/NAD-linked reductases, dimerisation (C-terminal) domain"/>
    <property type="match status" value="1"/>
</dbReference>
<feature type="domain" description="FAD/NAD(P)-binding" evidence="5">
    <location>
        <begin position="4"/>
        <end position="298"/>
    </location>
</feature>
<feature type="domain" description="Reductase C-terminal" evidence="6">
    <location>
        <begin position="318"/>
        <end position="395"/>
    </location>
</feature>
<dbReference type="InterPro" id="IPR036188">
    <property type="entry name" value="FAD/NAD-bd_sf"/>
</dbReference>
<keyword evidence="4" id="KW-0560">Oxidoreductase</keyword>
<dbReference type="Gene3D" id="3.50.50.60">
    <property type="entry name" value="FAD/NAD(P)-binding domain"/>
    <property type="match status" value="2"/>
</dbReference>
<sequence length="417" mass="43867">MGGVVIVGAGHGGSQLAVSLRQEGYENPIVLICDEPEYPYHRPPLSKAFLKGADDSLQPLRGEAIYVNNAIDYRPGKRVERIDAAARFCIVDGEAIAFDKLVLATGAVPRRPTVKGDDLDGVFALRTATDARRIKSAMATARNVVIVGGGFIGLEIAATMAAAGKGVTVLEIGERLLARAVSPLISTHVLARLAGAGVDVWFGTASAEFLGEGTVNAVRTHSGDEISADMVVVGIGADPDVALAVEAGIAVDGGIVVDAQMQTSAEGVFAIGDCARFPHWQLDRSIRLESVQNATDQARHLAGVIAGKHQEPYTAVPWFWSDIADMKLQMVGLSMDADDHVVAGDPVEGAFAVYHFRQGRLIAIDSVNRPADHMLGRKMIAAGYTPAPQEISDGTVGASFKRWSAAASAAPKGQRVA</sequence>
<evidence type="ECO:0000256" key="1">
    <source>
        <dbReference type="ARBA" id="ARBA00001974"/>
    </source>
</evidence>
<evidence type="ECO:0000259" key="5">
    <source>
        <dbReference type="Pfam" id="PF07992"/>
    </source>
</evidence>